<dbReference type="PANTHER" id="PTHR31297:SF13">
    <property type="entry name" value="PUTATIVE-RELATED"/>
    <property type="match status" value="1"/>
</dbReference>
<dbReference type="InterPro" id="IPR017853">
    <property type="entry name" value="GH"/>
</dbReference>
<dbReference type="GO" id="GO:0008422">
    <property type="term" value="F:beta-glucosidase activity"/>
    <property type="evidence" value="ECO:0007669"/>
    <property type="project" value="TreeGrafter"/>
</dbReference>
<comment type="similarity">
    <text evidence="3">Belongs to the glycosyl hydrolase 5 (cellulase A) family.</text>
</comment>
<dbReference type="Pfam" id="PF00150">
    <property type="entry name" value="Cellulase"/>
    <property type="match status" value="1"/>
</dbReference>
<dbReference type="PANTHER" id="PTHR31297">
    <property type="entry name" value="GLUCAN ENDO-1,6-BETA-GLUCOSIDASE B"/>
    <property type="match status" value="1"/>
</dbReference>
<dbReference type="AlphaFoldDB" id="A0A9X2BNS8"/>
<dbReference type="Proteomes" id="UP001139534">
    <property type="component" value="Unassembled WGS sequence"/>
</dbReference>
<proteinExistence type="inferred from homology"/>
<evidence type="ECO:0000256" key="1">
    <source>
        <dbReference type="ARBA" id="ARBA00022801"/>
    </source>
</evidence>
<evidence type="ECO:0000259" key="4">
    <source>
        <dbReference type="Pfam" id="PF00150"/>
    </source>
</evidence>
<feature type="domain" description="Glycoside hydrolase family 5" evidence="4">
    <location>
        <begin position="78"/>
        <end position="332"/>
    </location>
</feature>
<dbReference type="GO" id="GO:0009986">
    <property type="term" value="C:cell surface"/>
    <property type="evidence" value="ECO:0007669"/>
    <property type="project" value="TreeGrafter"/>
</dbReference>
<evidence type="ECO:0000313" key="6">
    <source>
        <dbReference type="Proteomes" id="UP001139534"/>
    </source>
</evidence>
<dbReference type="GO" id="GO:0009251">
    <property type="term" value="P:glucan catabolic process"/>
    <property type="evidence" value="ECO:0007669"/>
    <property type="project" value="TreeGrafter"/>
</dbReference>
<keyword evidence="1 3" id="KW-0378">Hydrolase</keyword>
<dbReference type="InterPro" id="IPR050386">
    <property type="entry name" value="Glycosyl_hydrolase_5"/>
</dbReference>
<organism evidence="5 6">
    <name type="scientific">Paenibacillus mellifer</name>
    <dbReference type="NCBI Taxonomy" id="2937794"/>
    <lineage>
        <taxon>Bacteria</taxon>
        <taxon>Bacillati</taxon>
        <taxon>Bacillota</taxon>
        <taxon>Bacilli</taxon>
        <taxon>Bacillales</taxon>
        <taxon>Paenibacillaceae</taxon>
        <taxon>Paenibacillus</taxon>
    </lineage>
</organism>
<evidence type="ECO:0000256" key="3">
    <source>
        <dbReference type="RuleBase" id="RU361153"/>
    </source>
</evidence>
<evidence type="ECO:0000313" key="5">
    <source>
        <dbReference type="EMBL" id="MCK8486557.1"/>
    </source>
</evidence>
<dbReference type="InterPro" id="IPR001547">
    <property type="entry name" value="Glyco_hydro_5"/>
</dbReference>
<reference evidence="5" key="1">
    <citation type="submission" date="2022-04" db="EMBL/GenBank/DDBJ databases">
        <authorList>
            <person name="Seo M.-J."/>
        </authorList>
    </citation>
    <scope>NUCLEOTIDE SEQUENCE</scope>
    <source>
        <strain evidence="5">MBLB2552</strain>
    </source>
</reference>
<dbReference type="EMBL" id="JALPRK010000003">
    <property type="protein sequence ID" value="MCK8486557.1"/>
    <property type="molecule type" value="Genomic_DNA"/>
</dbReference>
<dbReference type="Gene3D" id="3.20.20.80">
    <property type="entry name" value="Glycosidases"/>
    <property type="match status" value="1"/>
</dbReference>
<dbReference type="GO" id="GO:0005576">
    <property type="term" value="C:extracellular region"/>
    <property type="evidence" value="ECO:0007669"/>
    <property type="project" value="TreeGrafter"/>
</dbReference>
<protein>
    <submittedName>
        <fullName evidence="5">Glycoside hydrolase family 5 protein</fullName>
    </submittedName>
</protein>
<dbReference type="RefSeq" id="WP_248550769.1">
    <property type="nucleotide sequence ID" value="NZ_JALPRK010000003.1"/>
</dbReference>
<name>A0A9X2BNS8_9BACL</name>
<sequence>MTTLNHFVQVSGEDFVVDGEKILFRGFGLGSWMNLEHFMIGLPGTDTMIKRAFAEVYGEERSRAFFDRFLFEFVDDRDFEFLKKLGVNHLRLPFNYKYFIDDQNPEVLKEEGFKYLDHVVDLCAKHEIYAILDLHSVPGGQNPDWHCDTNSGLPLFWEYGALRDTVIRLWGRIARHYKDQPWVAAYDIVNEPSMVTHAEVFNEFYRKVIAEIRKYDERHIIFIEGNAFTTDFSMIDPIDDPQVAYEFHFYPFVDEPAVLTPEMDRARRKEIFAEAFGKLLAIRDKYKRPVWCGELGLVFEQEQIDFQMEIIEDMLDLCEANDVSWALWTYKDAATMGIVYPRADTPWRRLTDEIKLVWNQHQEQEKGEALVDYMAATYFKPISKEMRYPLQFRMRTLMQVICVEQNLKPFLEKRSWKEIAELPASFHWEQCEHWAELAEVIEKYTKA</sequence>
<keyword evidence="2 3" id="KW-0326">Glycosidase</keyword>
<gene>
    <name evidence="5" type="ORF">M0651_05135</name>
</gene>
<keyword evidence="6" id="KW-1185">Reference proteome</keyword>
<comment type="caution">
    <text evidence="5">The sequence shown here is derived from an EMBL/GenBank/DDBJ whole genome shotgun (WGS) entry which is preliminary data.</text>
</comment>
<accession>A0A9X2BNS8</accession>
<evidence type="ECO:0000256" key="2">
    <source>
        <dbReference type="ARBA" id="ARBA00023295"/>
    </source>
</evidence>
<dbReference type="SUPFAM" id="SSF51445">
    <property type="entry name" value="(Trans)glycosidases"/>
    <property type="match status" value="1"/>
</dbReference>